<feature type="compositionally biased region" description="Gly residues" evidence="2">
    <location>
        <begin position="108"/>
        <end position="117"/>
    </location>
</feature>
<feature type="compositionally biased region" description="Basic and acidic residues" evidence="2">
    <location>
        <begin position="95"/>
        <end position="106"/>
    </location>
</feature>
<dbReference type="InterPro" id="IPR003100">
    <property type="entry name" value="PAZ_dom"/>
</dbReference>
<keyword evidence="6" id="KW-1185">Reference proteome</keyword>
<dbReference type="SMART" id="SM00950">
    <property type="entry name" value="Piwi"/>
    <property type="match status" value="1"/>
</dbReference>
<dbReference type="HOGENOM" id="CLU_004544_4_1_1"/>
<dbReference type="SUPFAM" id="SSF53098">
    <property type="entry name" value="Ribonuclease H-like"/>
    <property type="match status" value="1"/>
</dbReference>
<dbReference type="PROSITE" id="PS50822">
    <property type="entry name" value="PIWI"/>
    <property type="match status" value="1"/>
</dbReference>
<feature type="domain" description="Piwi" evidence="4">
    <location>
        <begin position="653"/>
        <end position="960"/>
    </location>
</feature>
<sequence>MSARATGAGPGTDTNVVVAMILRPHPLATSTTFCRISKIFYKPKVSSYLLYYMSGRGFDRGRGRGGSGGPGGYGRGGGDGGRGGGRGGGGPMRGDGSRGRGFDRGAPRGAGRGRGGIFEAGPAALDSRLTTHADDALIESFKKLEIEENDLPRRPDFGHAGQDVVLRTNYFPVEYKKAKIFDYDVSVEPETGIKRIMKRLLALMMTSSEFAAYAAFASHDNVKRLVSMKEIPVTGAAQVFSVPITYFEEGEDGPDEKSKTYRISLKPTTVHDTAEMTKYIGGAEGYGSFDPQPMLSAFNIILSKYPSQHGVMVGRNKWFFPSLHQAHDLGRGLEAYRGYYSSVRPSFQQLMVNVNVATTAFYKHGPLAPLFLQFGPTAQNQLKTFIYNLRIEMKHTGRPMRKTIKGLNVSARAYKFKCDEFNGDEITVEVYFKRKYNITLQYPLFPLVNIGGSKDRPILVPPEVCTILPNQPFRGKLSDEHTAQMILVACQPPNVNATSITGEGLNSLGLVGNNSPLEHMGIRVRSQMATVPGRILPAPKVHYNNRVAPEISNASWNLRNVRFTSGAKLENWAALFLQDGGDYDMTTATGGSVVMSFAGMCAKSGMVVNTRQAPAMRDVRLPPRKDDASPLTRPRAIETIKKALMTISPKPRIVLIVLSSQDTAIYNGIKHLCDVQLDVLTVCVQAAKFRDDKPQYNANVALKFNAKLGGINHAIDPQDKVMAWVRAQPTMMVGSDVTHPSPGSARGTPSIAAVVGSVDSQFGQFPASLRLQDSKKEMITDLTDMMVERLNAFKTKNNALPQRILFFRDGVSEGQFLIVRDDELPKVNAAFAKFKERDGKPYKPKLTILIAGKRHHTRFFPTKNEDADKGNCKPGTVVDRGVTSVYDFDFYLQSHAGLQGTTRPTHYTVVHDENGFKSDELQGLTYGMAYLFARATKAVSLVPPAYYADLACERGRCYLNQLLNAFEGATSIKSGSSSDEEVIKMAHNLWGKGPTGPVIKNSMFYI</sequence>
<dbReference type="InterPro" id="IPR032474">
    <property type="entry name" value="Argonaute_N"/>
</dbReference>
<evidence type="ECO:0000313" key="6">
    <source>
        <dbReference type="Proteomes" id="UP000027456"/>
    </source>
</evidence>
<dbReference type="EMBL" id="AZST01000185">
    <property type="protein sequence ID" value="KEP51211.1"/>
    <property type="molecule type" value="Genomic_DNA"/>
</dbReference>
<protein>
    <submittedName>
        <fullName evidence="5">Argonaute-like protein</fullName>
    </submittedName>
</protein>
<dbReference type="Pfam" id="PF08699">
    <property type="entry name" value="ArgoL1"/>
    <property type="match status" value="1"/>
</dbReference>
<dbReference type="PANTHER" id="PTHR22891">
    <property type="entry name" value="EUKARYOTIC TRANSLATION INITIATION FACTOR 2C"/>
    <property type="match status" value="1"/>
</dbReference>
<dbReference type="STRING" id="1423351.A0A074RVU0"/>
<organism evidence="5 6">
    <name type="scientific">Rhizoctonia solani 123E</name>
    <dbReference type="NCBI Taxonomy" id="1423351"/>
    <lineage>
        <taxon>Eukaryota</taxon>
        <taxon>Fungi</taxon>
        <taxon>Dikarya</taxon>
        <taxon>Basidiomycota</taxon>
        <taxon>Agaricomycotina</taxon>
        <taxon>Agaricomycetes</taxon>
        <taxon>Cantharellales</taxon>
        <taxon>Ceratobasidiaceae</taxon>
        <taxon>Rhizoctonia</taxon>
    </lineage>
</organism>
<dbReference type="GO" id="GO:0003723">
    <property type="term" value="F:RNA binding"/>
    <property type="evidence" value="ECO:0007669"/>
    <property type="project" value="InterPro"/>
</dbReference>
<dbReference type="InterPro" id="IPR045246">
    <property type="entry name" value="Piwi_ago-like"/>
</dbReference>
<dbReference type="Gene3D" id="3.30.420.10">
    <property type="entry name" value="Ribonuclease H-like superfamily/Ribonuclease H"/>
    <property type="match status" value="1"/>
</dbReference>
<dbReference type="Pfam" id="PF02170">
    <property type="entry name" value="PAZ"/>
    <property type="match status" value="1"/>
</dbReference>
<evidence type="ECO:0000259" key="3">
    <source>
        <dbReference type="PROSITE" id="PS50821"/>
    </source>
</evidence>
<evidence type="ECO:0000256" key="2">
    <source>
        <dbReference type="SAM" id="MobiDB-lite"/>
    </source>
</evidence>
<accession>A0A074RVU0</accession>
<dbReference type="InterPro" id="IPR012337">
    <property type="entry name" value="RNaseH-like_sf"/>
</dbReference>
<dbReference type="Pfam" id="PF16486">
    <property type="entry name" value="ArgoN"/>
    <property type="match status" value="1"/>
</dbReference>
<dbReference type="CDD" id="cd02846">
    <property type="entry name" value="PAZ_argonaute_like"/>
    <property type="match status" value="1"/>
</dbReference>
<reference evidence="5 6" key="1">
    <citation type="submission" date="2013-12" db="EMBL/GenBank/DDBJ databases">
        <authorList>
            <person name="Cubeta M."/>
            <person name="Pakala S."/>
            <person name="Fedorova N."/>
            <person name="Thomas E."/>
            <person name="Dean R."/>
            <person name="Jabaji S."/>
            <person name="Neate S."/>
            <person name="Toda T."/>
            <person name="Tavantzis S."/>
            <person name="Vilgalys R."/>
            <person name="Bharathan N."/>
            <person name="Pakala S."/>
            <person name="Losada L.S."/>
            <person name="Zafar N."/>
            <person name="Nierman W."/>
        </authorList>
    </citation>
    <scope>NUCLEOTIDE SEQUENCE [LARGE SCALE GENOMIC DNA]</scope>
    <source>
        <strain evidence="5 6">123E</strain>
    </source>
</reference>
<dbReference type="SUPFAM" id="SSF101690">
    <property type="entry name" value="PAZ domain"/>
    <property type="match status" value="1"/>
</dbReference>
<feature type="compositionally biased region" description="Gly residues" evidence="2">
    <location>
        <begin position="64"/>
        <end position="93"/>
    </location>
</feature>
<comment type="caution">
    <text evidence="5">The sequence shown here is derived from an EMBL/GenBank/DDBJ whole genome shotgun (WGS) entry which is preliminary data.</text>
</comment>
<dbReference type="OrthoDB" id="10252740at2759"/>
<dbReference type="PROSITE" id="PS50821">
    <property type="entry name" value="PAZ"/>
    <property type="match status" value="1"/>
</dbReference>
<dbReference type="Gene3D" id="2.170.260.10">
    <property type="entry name" value="paz domain"/>
    <property type="match status" value="1"/>
</dbReference>
<dbReference type="InterPro" id="IPR014811">
    <property type="entry name" value="ArgoL1"/>
</dbReference>
<dbReference type="Gene3D" id="3.40.50.2300">
    <property type="match status" value="1"/>
</dbReference>
<dbReference type="InterPro" id="IPR036085">
    <property type="entry name" value="PAZ_dom_sf"/>
</dbReference>
<evidence type="ECO:0000313" key="5">
    <source>
        <dbReference type="EMBL" id="KEP51211.1"/>
    </source>
</evidence>
<feature type="domain" description="PAZ" evidence="3">
    <location>
        <begin position="370"/>
        <end position="469"/>
    </location>
</feature>
<dbReference type="AlphaFoldDB" id="A0A074RVU0"/>
<dbReference type="InterPro" id="IPR003165">
    <property type="entry name" value="Piwi"/>
</dbReference>
<proteinExistence type="inferred from homology"/>
<dbReference type="Proteomes" id="UP000027456">
    <property type="component" value="Unassembled WGS sequence"/>
</dbReference>
<dbReference type="SMART" id="SM01163">
    <property type="entry name" value="DUF1785"/>
    <property type="match status" value="1"/>
</dbReference>
<gene>
    <name evidence="5" type="ORF">V565_065480</name>
</gene>
<comment type="similarity">
    <text evidence="1">Belongs to the argonaute family.</text>
</comment>
<feature type="region of interest" description="Disordered" evidence="2">
    <location>
        <begin position="60"/>
        <end position="117"/>
    </location>
</feature>
<evidence type="ECO:0000256" key="1">
    <source>
        <dbReference type="RuleBase" id="RU361178"/>
    </source>
</evidence>
<name>A0A074RVU0_9AGAM</name>
<evidence type="ECO:0000259" key="4">
    <source>
        <dbReference type="PROSITE" id="PS50822"/>
    </source>
</evidence>
<dbReference type="CDD" id="cd04657">
    <property type="entry name" value="Piwi_ago-like"/>
    <property type="match status" value="1"/>
</dbReference>
<dbReference type="Pfam" id="PF02171">
    <property type="entry name" value="Piwi"/>
    <property type="match status" value="1"/>
</dbReference>
<dbReference type="InterPro" id="IPR036397">
    <property type="entry name" value="RNaseH_sf"/>
</dbReference>
<dbReference type="InterPro" id="IPR032472">
    <property type="entry name" value="ArgoL2"/>
</dbReference>
<dbReference type="SMART" id="SM00949">
    <property type="entry name" value="PAZ"/>
    <property type="match status" value="1"/>
</dbReference>
<dbReference type="Pfam" id="PF16488">
    <property type="entry name" value="ArgoL2"/>
    <property type="match status" value="1"/>
</dbReference>